<gene>
    <name evidence="1" type="ORF">E2F48_16820</name>
</gene>
<organism evidence="1 2">
    <name type="scientific">Arthrobacter crusticola</name>
    <dbReference type="NCBI Taxonomy" id="2547960"/>
    <lineage>
        <taxon>Bacteria</taxon>
        <taxon>Bacillati</taxon>
        <taxon>Actinomycetota</taxon>
        <taxon>Actinomycetes</taxon>
        <taxon>Micrococcales</taxon>
        <taxon>Micrococcaceae</taxon>
        <taxon>Arthrobacter</taxon>
    </lineage>
</organism>
<protein>
    <submittedName>
        <fullName evidence="1">DivIVA domain-containing protein</fullName>
    </submittedName>
</protein>
<dbReference type="InterPro" id="IPR019933">
    <property type="entry name" value="DivIVA_domain"/>
</dbReference>
<keyword evidence="2" id="KW-1185">Reference proteome</keyword>
<proteinExistence type="predicted"/>
<evidence type="ECO:0000313" key="1">
    <source>
        <dbReference type="EMBL" id="TDK23708.1"/>
    </source>
</evidence>
<accession>A0A4R5TSX5</accession>
<name>A0A4R5TSX5_9MICC</name>
<dbReference type="AlphaFoldDB" id="A0A4R5TSX5"/>
<dbReference type="EMBL" id="SMTK01000006">
    <property type="protein sequence ID" value="TDK23708.1"/>
    <property type="molecule type" value="Genomic_DNA"/>
</dbReference>
<dbReference type="Gene3D" id="6.10.250.660">
    <property type="match status" value="1"/>
</dbReference>
<sequence>MALLAGTAAAAWRLPQPRTALRRSARPAWVLPGLAGQLPALPPILLPDPPAAEDVTAIRFGRALRGYRTDQVHEVLNSLAGALAARDAQIEALRRSAQGPGGRGGAQP</sequence>
<comment type="caution">
    <text evidence="1">The sequence shown here is derived from an EMBL/GenBank/DDBJ whole genome shotgun (WGS) entry which is preliminary data.</text>
</comment>
<reference evidence="1 2" key="1">
    <citation type="submission" date="2019-03" db="EMBL/GenBank/DDBJ databases">
        <title>Arthrobacter sp. nov., an bacterium isolated from biocrust in Mu Us Desert.</title>
        <authorList>
            <person name="Lixiong L."/>
        </authorList>
    </citation>
    <scope>NUCLEOTIDE SEQUENCE [LARGE SCALE GENOMIC DNA]</scope>
    <source>
        <strain evidence="1 2">SLN-3</strain>
    </source>
</reference>
<dbReference type="Proteomes" id="UP000295411">
    <property type="component" value="Unassembled WGS sequence"/>
</dbReference>
<dbReference type="OrthoDB" id="3404379at2"/>
<evidence type="ECO:0000313" key="2">
    <source>
        <dbReference type="Proteomes" id="UP000295411"/>
    </source>
</evidence>
<dbReference type="NCBIfam" id="TIGR03544">
    <property type="entry name" value="DivI1A_domain"/>
    <property type="match status" value="1"/>
</dbReference>